<feature type="active site" description="Charge relay system" evidence="5">
    <location>
        <position position="215"/>
    </location>
</feature>
<dbReference type="GO" id="GO:0004252">
    <property type="term" value="F:serine-type endopeptidase activity"/>
    <property type="evidence" value="ECO:0007669"/>
    <property type="project" value="UniProtKB-UniRule"/>
</dbReference>
<feature type="domain" description="Peptidase S8/S53" evidence="8">
    <location>
        <begin position="207"/>
        <end position="451"/>
    </location>
</feature>
<evidence type="ECO:0000256" key="1">
    <source>
        <dbReference type="ARBA" id="ARBA00011073"/>
    </source>
</evidence>
<evidence type="ECO:0000259" key="9">
    <source>
        <dbReference type="Pfam" id="PF05922"/>
    </source>
</evidence>
<feature type="signal peptide" evidence="7">
    <location>
        <begin position="1"/>
        <end position="19"/>
    </location>
</feature>
<dbReference type="PROSITE" id="PS51892">
    <property type="entry name" value="SUBTILASE"/>
    <property type="match status" value="1"/>
</dbReference>
<organism evidence="10 11">
    <name type="scientific">Saccharomyces cerevisiae x Saccharomyces kudriavzevii (strain VIN7)</name>
    <name type="common">Yeast</name>
    <dbReference type="NCBI Taxonomy" id="1095631"/>
    <lineage>
        <taxon>Eukaryota</taxon>
        <taxon>Fungi</taxon>
        <taxon>Dikarya</taxon>
        <taxon>Ascomycota</taxon>
        <taxon>Saccharomycotina</taxon>
        <taxon>Saccharomycetes</taxon>
        <taxon>Saccharomycetales</taxon>
        <taxon>Saccharomycetaceae</taxon>
        <taxon>Saccharomyces</taxon>
    </lineage>
</organism>
<dbReference type="InterPro" id="IPR022398">
    <property type="entry name" value="Peptidase_S8_His-AS"/>
</dbReference>
<dbReference type="InterPro" id="IPR015500">
    <property type="entry name" value="Peptidase_S8_subtilisin-rel"/>
</dbReference>
<dbReference type="AlphaFoldDB" id="H0H0Y0"/>
<dbReference type="InterPro" id="IPR000209">
    <property type="entry name" value="Peptidase_S8/S53_dom"/>
</dbReference>
<keyword evidence="2 5" id="KW-0645">Protease</keyword>
<dbReference type="Pfam" id="PF00082">
    <property type="entry name" value="Peptidase_S8"/>
    <property type="match status" value="1"/>
</dbReference>
<dbReference type="SUPFAM" id="SSF54897">
    <property type="entry name" value="Protease propeptides/inhibitors"/>
    <property type="match status" value="1"/>
</dbReference>
<evidence type="ECO:0000313" key="11">
    <source>
        <dbReference type="Proteomes" id="UP000009009"/>
    </source>
</evidence>
<dbReference type="GO" id="GO:0030435">
    <property type="term" value="P:sporulation resulting in formation of a cellular spore"/>
    <property type="evidence" value="ECO:0007669"/>
    <property type="project" value="UniProtKB-ARBA"/>
</dbReference>
<evidence type="ECO:0000256" key="7">
    <source>
        <dbReference type="SAM" id="SignalP"/>
    </source>
</evidence>
<dbReference type="PhylomeDB" id="H0H0Y0"/>
<dbReference type="InterPro" id="IPR023827">
    <property type="entry name" value="Peptidase_S8_Asp-AS"/>
</dbReference>
<dbReference type="PROSITE" id="PS00137">
    <property type="entry name" value="SUBTILASE_HIS"/>
    <property type="match status" value="1"/>
</dbReference>
<dbReference type="OrthoDB" id="206201at2759"/>
<evidence type="ECO:0000256" key="2">
    <source>
        <dbReference type="ARBA" id="ARBA00022670"/>
    </source>
</evidence>
<evidence type="ECO:0000256" key="5">
    <source>
        <dbReference type="PROSITE-ProRule" id="PRU01240"/>
    </source>
</evidence>
<feature type="active site" description="Charge relay system" evidence="5">
    <location>
        <position position="409"/>
    </location>
</feature>
<protein>
    <submittedName>
        <fullName evidence="10">Ysp3p</fullName>
    </submittedName>
</protein>
<comment type="caution">
    <text evidence="10">The sequence shown here is derived from an EMBL/GenBank/DDBJ whole genome shotgun (WGS) entry which is preliminary data.</text>
</comment>
<evidence type="ECO:0000256" key="4">
    <source>
        <dbReference type="ARBA" id="ARBA00022825"/>
    </source>
</evidence>
<dbReference type="Proteomes" id="UP000009009">
    <property type="component" value="Unassembled WGS sequence"/>
</dbReference>
<evidence type="ECO:0000313" key="10">
    <source>
        <dbReference type="EMBL" id="EHN00277.1"/>
    </source>
</evidence>
<keyword evidence="3 5" id="KW-0378">Hydrolase</keyword>
<dbReference type="HOGENOM" id="CLU_011263_1_4_1"/>
<dbReference type="EMBL" id="AGVY01000358">
    <property type="protein sequence ID" value="EHN00277.1"/>
    <property type="molecule type" value="Genomic_DNA"/>
</dbReference>
<dbReference type="InterPro" id="IPR036852">
    <property type="entry name" value="Peptidase_S8/S53_dom_sf"/>
</dbReference>
<keyword evidence="4 5" id="KW-0720">Serine protease</keyword>
<proteinExistence type="inferred from homology"/>
<dbReference type="PANTHER" id="PTHR43806">
    <property type="entry name" value="PEPTIDASE S8"/>
    <property type="match status" value="1"/>
</dbReference>
<sequence length="482" mass="52822">MNMKLFNILLILCAGGTLCMIIPELNEIAYYSETFENFRNAKAQDGLGQQNIENLHLGRQRVLRGSKSLPYRYIIVFNEDITNRLIESHTQMIQKAQKVSVSKITEDDSFLRTVSASASPNPQFGGIDISFDINGLFRGYTGYFTDEVIEIVFQDPLVKFIEHESTVRISNSSRQEDAPWGLHRISHRERAKYGQDLEYLYEDAAGTGVTSYVLDTGIDTEHEDFEGRAKWGAVIPENDEASDLNGHGTHCAGIIGSRHFGVAKNTNILAVKVLRSNGEGTVSDVIKGIEYVAKNHIASSKKRDSNFKGSTANLSLGSSKSPAMEMAVNAAVDCGVHFAIAAGNEDEDACLSSPAGAEKSITVGASTFSDDRAFFSNWGTCVDVFAPGINIMSTYIGSRNSTLSLSGTSMAAPHVAGILSYLLSLQPAQDSEFFYDTVSPQQLKEKILKFSTHGVLGDVNEETPNRLVYNGGGKKLDEFWRF</sequence>
<dbReference type="Gene3D" id="3.40.50.200">
    <property type="entry name" value="Peptidase S8/S53 domain"/>
    <property type="match status" value="1"/>
</dbReference>
<comment type="similarity">
    <text evidence="1 5 6">Belongs to the peptidase S8 family.</text>
</comment>
<dbReference type="InterPro" id="IPR050131">
    <property type="entry name" value="Peptidase_S8_subtilisin-like"/>
</dbReference>
<accession>H0H0Y0</accession>
<reference evidence="10 11" key="1">
    <citation type="journal article" date="2012" name="FEMS Yeast Res.">
        <title>The genome sequence of the wine yeast VIN7 reveals an allotriploid hybrid genome with Saccharomyces cerevisiae and Saccharomyces kudriavzevii origins.</title>
        <authorList>
            <person name="Borneman A.R."/>
            <person name="Desany B.A."/>
            <person name="Riches D."/>
            <person name="Affourtit J.P."/>
            <person name="Forgan A.H."/>
            <person name="Pretorius I.S."/>
            <person name="Egholm M."/>
            <person name="Chambers P.J."/>
        </authorList>
    </citation>
    <scope>NUCLEOTIDE SEQUENCE [LARGE SCALE GENOMIC DNA]</scope>
    <source>
        <strain evidence="10 11">VIN7</strain>
    </source>
</reference>
<evidence type="ECO:0000256" key="6">
    <source>
        <dbReference type="RuleBase" id="RU003355"/>
    </source>
</evidence>
<gene>
    <name evidence="10" type="ORF">VIN7_9864</name>
</gene>
<dbReference type="PANTHER" id="PTHR43806:SF11">
    <property type="entry name" value="CEREVISIN-RELATED"/>
    <property type="match status" value="1"/>
</dbReference>
<dbReference type="FunFam" id="3.40.50.200:FF:000007">
    <property type="entry name" value="Subtilisin-like serine protease"/>
    <property type="match status" value="1"/>
</dbReference>
<keyword evidence="11" id="KW-1185">Reference proteome</keyword>
<dbReference type="InterPro" id="IPR010259">
    <property type="entry name" value="S8pro/Inhibitor_I9"/>
</dbReference>
<feature type="chain" id="PRO_5003533511" evidence="7">
    <location>
        <begin position="20"/>
        <end position="482"/>
    </location>
</feature>
<keyword evidence="7" id="KW-0732">Signal</keyword>
<dbReference type="MEROPS" id="S08.A51"/>
<dbReference type="SUPFAM" id="SSF52743">
    <property type="entry name" value="Subtilisin-like"/>
    <property type="match status" value="1"/>
</dbReference>
<dbReference type="CDD" id="cd04077">
    <property type="entry name" value="Peptidases_S8_PCSK9_ProteinaseK_like"/>
    <property type="match status" value="1"/>
</dbReference>
<name>H0H0Y0_SACCK</name>
<dbReference type="InterPro" id="IPR023828">
    <property type="entry name" value="Peptidase_S8_Ser-AS"/>
</dbReference>
<dbReference type="PROSITE" id="PS00138">
    <property type="entry name" value="SUBTILASE_SER"/>
    <property type="match status" value="1"/>
</dbReference>
<feature type="domain" description="Inhibitor I9" evidence="9">
    <location>
        <begin position="72"/>
        <end position="169"/>
    </location>
</feature>
<dbReference type="GO" id="GO:0006508">
    <property type="term" value="P:proteolysis"/>
    <property type="evidence" value="ECO:0007669"/>
    <property type="project" value="UniProtKB-KW"/>
</dbReference>
<feature type="active site" description="Charge relay system" evidence="5">
    <location>
        <position position="247"/>
    </location>
</feature>
<dbReference type="PRINTS" id="PR00723">
    <property type="entry name" value="SUBTILISIN"/>
</dbReference>
<dbReference type="InterPro" id="IPR034193">
    <property type="entry name" value="PCSK9_ProteinaseK-like"/>
</dbReference>
<dbReference type="PROSITE" id="PS00136">
    <property type="entry name" value="SUBTILASE_ASP"/>
    <property type="match status" value="1"/>
</dbReference>
<dbReference type="Pfam" id="PF05922">
    <property type="entry name" value="Inhibitor_I9"/>
    <property type="match status" value="1"/>
</dbReference>
<evidence type="ECO:0000259" key="8">
    <source>
        <dbReference type="Pfam" id="PF00082"/>
    </source>
</evidence>
<evidence type="ECO:0000256" key="3">
    <source>
        <dbReference type="ARBA" id="ARBA00022801"/>
    </source>
</evidence>